<sequence>MREVRATRVGYIAYKDSAEKFSTGNTKLMQDLTGERGGYLHGRGALDSDDLLYFKEQMEAEEDAERFLPCTEKRAFQAFKISFCLFSWILSHFACVSFVYWLYLAMDQTEFDLHIELLRRFGFIAFTSRQIIALVPFPFRFRPENLWESAMRSGKSDADKEKETLPARSSEAGDRKIDNPVKTLLSVYESSDDDD</sequence>
<dbReference type="Proteomes" id="UP001291623">
    <property type="component" value="Unassembled WGS sequence"/>
</dbReference>
<dbReference type="PANTHER" id="PTHR37202">
    <property type="entry name" value="ANKYRIN REPEAT PROTEIN"/>
    <property type="match status" value="1"/>
</dbReference>
<dbReference type="EMBL" id="JAVYJV010000016">
    <property type="protein sequence ID" value="KAK4350684.1"/>
    <property type="molecule type" value="Genomic_DNA"/>
</dbReference>
<comment type="caution">
    <text evidence="3">The sequence shown here is derived from an EMBL/GenBank/DDBJ whole genome shotgun (WGS) entry which is preliminary data.</text>
</comment>
<gene>
    <name evidence="3" type="ORF">RND71_029997</name>
</gene>
<organism evidence="3 4">
    <name type="scientific">Anisodus tanguticus</name>
    <dbReference type="NCBI Taxonomy" id="243964"/>
    <lineage>
        <taxon>Eukaryota</taxon>
        <taxon>Viridiplantae</taxon>
        <taxon>Streptophyta</taxon>
        <taxon>Embryophyta</taxon>
        <taxon>Tracheophyta</taxon>
        <taxon>Spermatophyta</taxon>
        <taxon>Magnoliopsida</taxon>
        <taxon>eudicotyledons</taxon>
        <taxon>Gunneridae</taxon>
        <taxon>Pentapetalae</taxon>
        <taxon>asterids</taxon>
        <taxon>lamiids</taxon>
        <taxon>Solanales</taxon>
        <taxon>Solanaceae</taxon>
        <taxon>Solanoideae</taxon>
        <taxon>Hyoscyameae</taxon>
        <taxon>Anisodus</taxon>
    </lineage>
</organism>
<proteinExistence type="predicted"/>
<name>A0AAE1REE4_9SOLA</name>
<reference evidence="3" key="1">
    <citation type="submission" date="2023-12" db="EMBL/GenBank/DDBJ databases">
        <title>Genome assembly of Anisodus tanguticus.</title>
        <authorList>
            <person name="Wang Y.-J."/>
        </authorList>
    </citation>
    <scope>NUCLEOTIDE SEQUENCE</scope>
    <source>
        <strain evidence="3">KB-2021</strain>
        <tissue evidence="3">Leaf</tissue>
    </source>
</reference>
<accession>A0AAE1REE4</accession>
<feature type="transmembrane region" description="Helical" evidence="2">
    <location>
        <begin position="83"/>
        <end position="103"/>
    </location>
</feature>
<dbReference type="PANTHER" id="PTHR37202:SF2">
    <property type="match status" value="1"/>
</dbReference>
<evidence type="ECO:0000313" key="4">
    <source>
        <dbReference type="Proteomes" id="UP001291623"/>
    </source>
</evidence>
<evidence type="ECO:0000313" key="3">
    <source>
        <dbReference type="EMBL" id="KAK4350684.1"/>
    </source>
</evidence>
<evidence type="ECO:0000256" key="1">
    <source>
        <dbReference type="SAM" id="MobiDB-lite"/>
    </source>
</evidence>
<keyword evidence="2" id="KW-1133">Transmembrane helix</keyword>
<feature type="region of interest" description="Disordered" evidence="1">
    <location>
        <begin position="152"/>
        <end position="181"/>
    </location>
</feature>
<dbReference type="AlphaFoldDB" id="A0AAE1REE4"/>
<keyword evidence="2" id="KW-0812">Transmembrane</keyword>
<feature type="compositionally biased region" description="Basic and acidic residues" evidence="1">
    <location>
        <begin position="154"/>
        <end position="179"/>
    </location>
</feature>
<keyword evidence="2" id="KW-0472">Membrane</keyword>
<keyword evidence="4" id="KW-1185">Reference proteome</keyword>
<evidence type="ECO:0000256" key="2">
    <source>
        <dbReference type="SAM" id="Phobius"/>
    </source>
</evidence>
<protein>
    <submittedName>
        <fullName evidence="3">Uncharacterized protein</fullName>
    </submittedName>
</protein>